<dbReference type="SUPFAM" id="SSF53448">
    <property type="entry name" value="Nucleotide-diphospho-sugar transferases"/>
    <property type="match status" value="1"/>
</dbReference>
<keyword evidence="11" id="KW-1185">Reference proteome</keyword>
<keyword evidence="7 8" id="KW-0472">Membrane</keyword>
<dbReference type="CDD" id="cd04187">
    <property type="entry name" value="DPM1_like_bac"/>
    <property type="match status" value="1"/>
</dbReference>
<dbReference type="Proteomes" id="UP000315700">
    <property type="component" value="Chromosome"/>
</dbReference>
<reference evidence="10 11" key="1">
    <citation type="submission" date="2019-02" db="EMBL/GenBank/DDBJ databases">
        <title>Deep-cultivation of Planctomycetes and their phenomic and genomic characterization uncovers novel biology.</title>
        <authorList>
            <person name="Wiegand S."/>
            <person name="Jogler M."/>
            <person name="Boedeker C."/>
            <person name="Pinto D."/>
            <person name="Vollmers J."/>
            <person name="Rivas-Marin E."/>
            <person name="Kohn T."/>
            <person name="Peeters S.H."/>
            <person name="Heuer A."/>
            <person name="Rast P."/>
            <person name="Oberbeckmann S."/>
            <person name="Bunk B."/>
            <person name="Jeske O."/>
            <person name="Meyerdierks A."/>
            <person name="Storesund J.E."/>
            <person name="Kallscheuer N."/>
            <person name="Luecker S."/>
            <person name="Lage O.M."/>
            <person name="Pohl T."/>
            <person name="Merkel B.J."/>
            <person name="Hornburger P."/>
            <person name="Mueller R.-W."/>
            <person name="Bruemmer F."/>
            <person name="Labrenz M."/>
            <person name="Spormann A.M."/>
            <person name="Op den Camp H."/>
            <person name="Overmann J."/>
            <person name="Amann R."/>
            <person name="Jetten M.S.M."/>
            <person name="Mascher T."/>
            <person name="Medema M.H."/>
            <person name="Devos D.P."/>
            <person name="Kaster A.-K."/>
            <person name="Ovreas L."/>
            <person name="Rohde M."/>
            <person name="Galperin M.Y."/>
            <person name="Jogler C."/>
        </authorList>
    </citation>
    <scope>NUCLEOTIDE SEQUENCE [LARGE SCALE GENOMIC DNA]</scope>
    <source>
        <strain evidence="10 11">Pan44</strain>
    </source>
</reference>
<evidence type="ECO:0000256" key="6">
    <source>
        <dbReference type="ARBA" id="ARBA00022989"/>
    </source>
</evidence>
<gene>
    <name evidence="10" type="primary">arnC_2</name>
    <name evidence="10" type="ORF">Pan44_47450</name>
</gene>
<dbReference type="GO" id="GO:0009103">
    <property type="term" value="P:lipopolysaccharide biosynthetic process"/>
    <property type="evidence" value="ECO:0007669"/>
    <property type="project" value="UniProtKB-KW"/>
</dbReference>
<name>A0A517SKP7_9PLAN</name>
<dbReference type="Gene3D" id="3.90.550.10">
    <property type="entry name" value="Spore Coat Polysaccharide Biosynthesis Protein SpsA, Chain A"/>
    <property type="match status" value="1"/>
</dbReference>
<keyword evidence="1" id="KW-1003">Cell membrane</keyword>
<accession>A0A517SKP7</accession>
<evidence type="ECO:0000256" key="3">
    <source>
        <dbReference type="ARBA" id="ARBA00022679"/>
    </source>
</evidence>
<dbReference type="InterPro" id="IPR029044">
    <property type="entry name" value="Nucleotide-diphossugar_trans"/>
</dbReference>
<dbReference type="AlphaFoldDB" id="A0A517SKP7"/>
<evidence type="ECO:0000256" key="1">
    <source>
        <dbReference type="ARBA" id="ARBA00022475"/>
    </source>
</evidence>
<dbReference type="InParanoid" id="A0A517SKP7"/>
<dbReference type="GO" id="GO:0099621">
    <property type="term" value="F:undecaprenyl-phosphate 4-deoxy-4-formamido-L-arabinose transferase activity"/>
    <property type="evidence" value="ECO:0007669"/>
    <property type="project" value="UniProtKB-EC"/>
</dbReference>
<keyword evidence="6 8" id="KW-1133">Transmembrane helix</keyword>
<feature type="domain" description="Glycosyltransferase 2-like" evidence="9">
    <location>
        <begin position="30"/>
        <end position="192"/>
    </location>
</feature>
<evidence type="ECO:0000256" key="5">
    <source>
        <dbReference type="ARBA" id="ARBA00022985"/>
    </source>
</evidence>
<evidence type="ECO:0000313" key="11">
    <source>
        <dbReference type="Proteomes" id="UP000315700"/>
    </source>
</evidence>
<evidence type="ECO:0000313" key="10">
    <source>
        <dbReference type="EMBL" id="QDT56688.1"/>
    </source>
</evidence>
<proteinExistence type="predicted"/>
<evidence type="ECO:0000256" key="2">
    <source>
        <dbReference type="ARBA" id="ARBA00022676"/>
    </source>
</evidence>
<sequence>MSARTHSCVLPLVARTTVRERALSSPVEISFVIPVYNGSATVHTVVDRIRRAFAGRAIEIILVNDGSPDDSERVCAALVDRYPGLITFLHLSRNFGEHSAVLAGLSHAHGRAVAVLDDDGQNPPEEVVRMHKVLQEGNYDVVYGRYAEKKHHWFRNLGSRFNDRLATLMLKKPKDIYLSSFKVLNRFIVDEVTRYRGPHPYIDGLIFRTTRNIGQIVVEHQERIAGQSNYTLKRLVRLWLNMFLGFSIAPLRLAIVMGLVTSLFSLGMLGLILIDKIWINPGVPVGIPTVLTSIALFAGVQLMVLGMVGEYIGRIFLEQNGMPQFVVRYMKRGPESGWMYDSSDSIPAFGGQRDE</sequence>
<feature type="transmembrane region" description="Helical" evidence="8">
    <location>
        <begin position="243"/>
        <end position="274"/>
    </location>
</feature>
<dbReference type="PANTHER" id="PTHR48090:SF3">
    <property type="entry name" value="UNDECAPRENYL-PHOSPHATE 4-DEOXY-4-FORMAMIDO-L-ARABINOSE TRANSFERASE"/>
    <property type="match status" value="1"/>
</dbReference>
<dbReference type="EC" id="2.4.2.53" evidence="10"/>
<feature type="transmembrane region" description="Helical" evidence="8">
    <location>
        <begin position="286"/>
        <end position="308"/>
    </location>
</feature>
<organism evidence="10 11">
    <name type="scientific">Caulifigura coniformis</name>
    <dbReference type="NCBI Taxonomy" id="2527983"/>
    <lineage>
        <taxon>Bacteria</taxon>
        <taxon>Pseudomonadati</taxon>
        <taxon>Planctomycetota</taxon>
        <taxon>Planctomycetia</taxon>
        <taxon>Planctomycetales</taxon>
        <taxon>Planctomycetaceae</taxon>
        <taxon>Caulifigura</taxon>
    </lineage>
</organism>
<dbReference type="EMBL" id="CP036271">
    <property type="protein sequence ID" value="QDT56688.1"/>
    <property type="molecule type" value="Genomic_DNA"/>
</dbReference>
<protein>
    <submittedName>
        <fullName evidence="10">Undecaprenyl-phosphate 4-deoxy-4-formamido-L-arabinose transferase</fullName>
        <ecNumber evidence="10">2.4.2.53</ecNumber>
    </submittedName>
</protein>
<keyword evidence="3 10" id="KW-0808">Transferase</keyword>
<keyword evidence="2 10" id="KW-0328">Glycosyltransferase</keyword>
<evidence type="ECO:0000256" key="7">
    <source>
        <dbReference type="ARBA" id="ARBA00023136"/>
    </source>
</evidence>
<evidence type="ECO:0000256" key="8">
    <source>
        <dbReference type="SAM" id="Phobius"/>
    </source>
</evidence>
<dbReference type="InterPro" id="IPR050256">
    <property type="entry name" value="Glycosyltransferase_2"/>
</dbReference>
<dbReference type="OrthoDB" id="9807778at2"/>
<evidence type="ECO:0000259" key="9">
    <source>
        <dbReference type="Pfam" id="PF00535"/>
    </source>
</evidence>
<dbReference type="GO" id="GO:0005886">
    <property type="term" value="C:plasma membrane"/>
    <property type="evidence" value="ECO:0007669"/>
    <property type="project" value="TreeGrafter"/>
</dbReference>
<evidence type="ECO:0000256" key="4">
    <source>
        <dbReference type="ARBA" id="ARBA00022692"/>
    </source>
</evidence>
<dbReference type="Pfam" id="PF00535">
    <property type="entry name" value="Glycos_transf_2"/>
    <property type="match status" value="1"/>
</dbReference>
<keyword evidence="5" id="KW-0448">Lipopolysaccharide biosynthesis</keyword>
<dbReference type="KEGG" id="ccos:Pan44_47450"/>
<dbReference type="InterPro" id="IPR001173">
    <property type="entry name" value="Glyco_trans_2-like"/>
</dbReference>
<keyword evidence="4 8" id="KW-0812">Transmembrane</keyword>
<dbReference type="PANTHER" id="PTHR48090">
    <property type="entry name" value="UNDECAPRENYL-PHOSPHATE 4-DEOXY-4-FORMAMIDO-L-ARABINOSE TRANSFERASE-RELATED"/>
    <property type="match status" value="1"/>
</dbReference>